<dbReference type="InterPro" id="IPR036662">
    <property type="entry name" value="PTS_EIIA_man-typ_sf"/>
</dbReference>
<dbReference type="GO" id="GO:0016020">
    <property type="term" value="C:membrane"/>
    <property type="evidence" value="ECO:0007669"/>
    <property type="project" value="InterPro"/>
</dbReference>
<dbReference type="OrthoDB" id="6623712at2"/>
<dbReference type="PANTHER" id="PTHR33799">
    <property type="entry name" value="PTS PERMEASE-RELATED-RELATED"/>
    <property type="match status" value="1"/>
</dbReference>
<gene>
    <name evidence="3" type="ORF">EUBIFOR_02155</name>
</gene>
<organism evidence="3 4">
    <name type="scientific">Holdemanella biformis DSM 3989</name>
    <dbReference type="NCBI Taxonomy" id="518637"/>
    <lineage>
        <taxon>Bacteria</taxon>
        <taxon>Bacillati</taxon>
        <taxon>Bacillota</taxon>
        <taxon>Erysipelotrichia</taxon>
        <taxon>Erysipelotrichales</taxon>
        <taxon>Erysipelotrichaceae</taxon>
        <taxon>Holdemanella</taxon>
    </lineage>
</organism>
<reference evidence="3 4" key="2">
    <citation type="submission" date="2008-11" db="EMBL/GenBank/DDBJ databases">
        <title>Draft genome sequence of Eubacterium biforme (DSM 3989).</title>
        <authorList>
            <person name="Sudarsanam P."/>
            <person name="Ley R."/>
            <person name="Guruge J."/>
            <person name="Turnbaugh P.J."/>
            <person name="Mahowald M."/>
            <person name="Liep D."/>
            <person name="Gordon J."/>
        </authorList>
    </citation>
    <scope>NUCLEOTIDE SEQUENCE [LARGE SCALE GENOMIC DNA]</scope>
    <source>
        <strain evidence="3 4">DSM 3989</strain>
    </source>
</reference>
<evidence type="ECO:0000256" key="1">
    <source>
        <dbReference type="ARBA" id="ARBA00022679"/>
    </source>
</evidence>
<dbReference type="PROSITE" id="PS51096">
    <property type="entry name" value="PTS_EIIA_TYPE_4"/>
    <property type="match status" value="1"/>
</dbReference>
<dbReference type="SUPFAM" id="SSF53062">
    <property type="entry name" value="PTS system fructose IIA component-like"/>
    <property type="match status" value="1"/>
</dbReference>
<dbReference type="Proteomes" id="UP000004315">
    <property type="component" value="Unassembled WGS sequence"/>
</dbReference>
<evidence type="ECO:0000259" key="2">
    <source>
        <dbReference type="PROSITE" id="PS51096"/>
    </source>
</evidence>
<dbReference type="InterPro" id="IPR004701">
    <property type="entry name" value="PTS_EIIA_man-typ"/>
</dbReference>
<dbReference type="Gene3D" id="3.40.50.510">
    <property type="entry name" value="Phosphotransferase system, mannose-type IIA component"/>
    <property type="match status" value="1"/>
</dbReference>
<reference evidence="3 4" key="1">
    <citation type="submission" date="2008-10" db="EMBL/GenBank/DDBJ databases">
        <authorList>
            <person name="Fulton L."/>
            <person name="Clifton S."/>
            <person name="Fulton B."/>
            <person name="Xu J."/>
            <person name="Minx P."/>
            <person name="Pepin K.H."/>
            <person name="Johnson M."/>
            <person name="Bhonagiri V."/>
            <person name="Nash W.E."/>
            <person name="Mardis E.R."/>
            <person name="Wilson R.K."/>
        </authorList>
    </citation>
    <scope>NUCLEOTIDE SEQUENCE [LARGE SCALE GENOMIC DNA]</scope>
    <source>
        <strain evidence="3 4">DSM 3989</strain>
    </source>
</reference>
<dbReference type="HOGENOM" id="CLU_123235_4_0_9"/>
<dbReference type="EMBL" id="ABYT01000111">
    <property type="protein sequence ID" value="EEC89280.1"/>
    <property type="molecule type" value="Genomic_DNA"/>
</dbReference>
<dbReference type="InterPro" id="IPR051471">
    <property type="entry name" value="Bacterial_PTS_sugar_comp"/>
</dbReference>
<dbReference type="Pfam" id="PF03610">
    <property type="entry name" value="EIIA-man"/>
    <property type="match status" value="1"/>
</dbReference>
<dbReference type="AlphaFoldDB" id="B7CD76"/>
<comment type="caution">
    <text evidence="3">The sequence shown here is derived from an EMBL/GenBank/DDBJ whole genome shotgun (WGS) entry which is preliminary data.</text>
</comment>
<keyword evidence="4" id="KW-1185">Reference proteome</keyword>
<evidence type="ECO:0000313" key="4">
    <source>
        <dbReference type="Proteomes" id="UP000004315"/>
    </source>
</evidence>
<feature type="domain" description="PTS EIIA type-4" evidence="2">
    <location>
        <begin position="4"/>
        <end position="128"/>
    </location>
</feature>
<protein>
    <submittedName>
        <fullName evidence="3">PTS system fructose IIA component</fullName>
    </submittedName>
</protein>
<dbReference type="PANTHER" id="PTHR33799:SF1">
    <property type="entry name" value="PTS SYSTEM MANNOSE-SPECIFIC EIIAB COMPONENT-RELATED"/>
    <property type="match status" value="1"/>
</dbReference>
<dbReference type="GO" id="GO:0009401">
    <property type="term" value="P:phosphoenolpyruvate-dependent sugar phosphotransferase system"/>
    <property type="evidence" value="ECO:0007669"/>
    <property type="project" value="InterPro"/>
</dbReference>
<sequence>MKDAFDVLMITHSSLCKGYEGALKLILDIDDDDFGTLSFENAESLEDFSEKIKTMIDGVYKDRNLVVLLDLPGGSPANVSLPFINSSRKFIAGINLPFVLELMTMKKNGISWEELNIEEICENASRSMVFYNKLLDGGNV</sequence>
<name>B7CD76_9FIRM</name>
<accession>B7CD76</accession>
<dbReference type="RefSeq" id="WP_003865937.1">
    <property type="nucleotide sequence ID" value="NZ_CAXTON010000107.1"/>
</dbReference>
<dbReference type="eggNOG" id="COG2893">
    <property type="taxonomic scope" value="Bacteria"/>
</dbReference>
<dbReference type="STRING" id="518637.EUBIFOR_02155"/>
<proteinExistence type="predicted"/>
<dbReference type="GO" id="GO:0016740">
    <property type="term" value="F:transferase activity"/>
    <property type="evidence" value="ECO:0007669"/>
    <property type="project" value="UniProtKB-KW"/>
</dbReference>
<keyword evidence="1" id="KW-0808">Transferase</keyword>
<evidence type="ECO:0000313" key="3">
    <source>
        <dbReference type="EMBL" id="EEC89280.1"/>
    </source>
</evidence>